<name>W4M1N9_9BACT</name>
<comment type="caution">
    <text evidence="3">The sequence shown here is derived from an EMBL/GenBank/DDBJ whole genome shotgun (WGS) entry which is preliminary data.</text>
</comment>
<proteinExistence type="predicted"/>
<feature type="domain" description="Isochorismatase-like" evidence="2">
    <location>
        <begin position="44"/>
        <end position="187"/>
    </location>
</feature>
<dbReference type="Gene3D" id="3.40.50.850">
    <property type="entry name" value="Isochorismatase-like"/>
    <property type="match status" value="1"/>
</dbReference>
<dbReference type="InterPro" id="IPR000868">
    <property type="entry name" value="Isochorismatase-like_dom"/>
</dbReference>
<dbReference type="AlphaFoldDB" id="W4M1N9"/>
<keyword evidence="1" id="KW-0378">Hydrolase</keyword>
<dbReference type="CDD" id="cd01014">
    <property type="entry name" value="nicotinamidase_related"/>
    <property type="match status" value="1"/>
</dbReference>
<accession>W4M1N9</accession>
<dbReference type="HOGENOM" id="CLU_068979_5_5_7"/>
<dbReference type="GO" id="GO:0016787">
    <property type="term" value="F:hydrolase activity"/>
    <property type="evidence" value="ECO:0007669"/>
    <property type="project" value="UniProtKB-KW"/>
</dbReference>
<dbReference type="PANTHER" id="PTHR43540">
    <property type="entry name" value="PEROXYUREIDOACRYLATE/UREIDOACRYLATE AMIDOHYDROLASE-RELATED"/>
    <property type="match status" value="1"/>
</dbReference>
<keyword evidence="4" id="KW-1185">Reference proteome</keyword>
<dbReference type="EMBL" id="AZHX01001375">
    <property type="protein sequence ID" value="ETX03846.1"/>
    <property type="molecule type" value="Genomic_DNA"/>
</dbReference>
<dbReference type="InterPro" id="IPR050272">
    <property type="entry name" value="Isochorismatase-like_hydrls"/>
</dbReference>
<evidence type="ECO:0000313" key="4">
    <source>
        <dbReference type="Proteomes" id="UP000019140"/>
    </source>
</evidence>
<dbReference type="Proteomes" id="UP000019140">
    <property type="component" value="Unassembled WGS sequence"/>
</dbReference>
<reference evidence="3 4" key="1">
    <citation type="journal article" date="2014" name="Nature">
        <title>An environmental bacterial taxon with a large and distinct metabolic repertoire.</title>
        <authorList>
            <person name="Wilson M.C."/>
            <person name="Mori T."/>
            <person name="Ruckert C."/>
            <person name="Uria A.R."/>
            <person name="Helf M.J."/>
            <person name="Takada K."/>
            <person name="Gernert C."/>
            <person name="Steffens U.A."/>
            <person name="Heycke N."/>
            <person name="Schmitt S."/>
            <person name="Rinke C."/>
            <person name="Helfrich E.J."/>
            <person name="Brachmann A.O."/>
            <person name="Gurgui C."/>
            <person name="Wakimoto T."/>
            <person name="Kracht M."/>
            <person name="Crusemann M."/>
            <person name="Hentschel U."/>
            <person name="Abe I."/>
            <person name="Matsunaga S."/>
            <person name="Kalinowski J."/>
            <person name="Takeyama H."/>
            <person name="Piel J."/>
        </authorList>
    </citation>
    <scope>NUCLEOTIDE SEQUENCE [LARGE SCALE GENOMIC DNA]</scope>
    <source>
        <strain evidence="4">TSY2</strain>
    </source>
</reference>
<evidence type="ECO:0000259" key="2">
    <source>
        <dbReference type="Pfam" id="PF00857"/>
    </source>
</evidence>
<dbReference type="SUPFAM" id="SSF52499">
    <property type="entry name" value="Isochorismatase-like hydrolases"/>
    <property type="match status" value="1"/>
</dbReference>
<gene>
    <name evidence="3" type="ORF">ETSY2_32235</name>
</gene>
<evidence type="ECO:0000313" key="3">
    <source>
        <dbReference type="EMBL" id="ETX03846.1"/>
    </source>
</evidence>
<evidence type="ECO:0000256" key="1">
    <source>
        <dbReference type="ARBA" id="ARBA00022801"/>
    </source>
</evidence>
<protein>
    <recommendedName>
        <fullName evidence="2">Isochorismatase-like domain-containing protein</fullName>
    </recommendedName>
</protein>
<dbReference type="Pfam" id="PF00857">
    <property type="entry name" value="Isochorismatase"/>
    <property type="match status" value="1"/>
</dbReference>
<dbReference type="InterPro" id="IPR036380">
    <property type="entry name" value="Isochorismatase-like_sf"/>
</dbReference>
<sequence>MRQRWPPQLRSAIMPSDIGPARALVFRLSIMTPLSARGSIEMNALLIIDLQVGAPDDPPRLDLARVMERINQLAQATRESDGLVIFIQHDGPPGHRLEPQTPGWELLPELDRCPADVIVRKRASDAFYETGLDEVLKQHGVDQLLVTGCASEMCVDTAIRAAASRGYQVVAASDGHTTREKPHLDAAAIITHHNWVWEHLIMPDREVKVLSSSQLLNALSVTT</sequence>
<organism evidence="3 4">
    <name type="scientific">Candidatus Entotheonella gemina</name>
    <dbReference type="NCBI Taxonomy" id="1429439"/>
    <lineage>
        <taxon>Bacteria</taxon>
        <taxon>Pseudomonadati</taxon>
        <taxon>Nitrospinota/Tectimicrobiota group</taxon>
        <taxon>Candidatus Tectimicrobiota</taxon>
        <taxon>Candidatus Entotheonellia</taxon>
        <taxon>Candidatus Entotheonellales</taxon>
        <taxon>Candidatus Entotheonellaceae</taxon>
        <taxon>Candidatus Entotheonella</taxon>
    </lineage>
</organism>